<name>A0A8J8JSG4_9BACT</name>
<dbReference type="GO" id="GO:0005886">
    <property type="term" value="C:plasma membrane"/>
    <property type="evidence" value="ECO:0007669"/>
    <property type="project" value="UniProtKB-SubCell"/>
</dbReference>
<keyword evidence="7" id="KW-0762">Sugar transport</keyword>
<dbReference type="Proteomes" id="UP000598971">
    <property type="component" value="Unassembled WGS sequence"/>
</dbReference>
<dbReference type="GO" id="GO:0005354">
    <property type="term" value="F:galactose transmembrane transporter activity"/>
    <property type="evidence" value="ECO:0007669"/>
    <property type="project" value="InterPro"/>
</dbReference>
<dbReference type="InterPro" id="IPR020846">
    <property type="entry name" value="MFS_dom"/>
</dbReference>
<organism evidence="13 14">
    <name type="scientific">Limnovirga soli</name>
    <dbReference type="NCBI Taxonomy" id="2656915"/>
    <lineage>
        <taxon>Bacteria</taxon>
        <taxon>Pseudomonadati</taxon>
        <taxon>Bacteroidota</taxon>
        <taxon>Chitinophagia</taxon>
        <taxon>Chitinophagales</taxon>
        <taxon>Chitinophagaceae</taxon>
        <taxon>Limnovirga</taxon>
    </lineage>
</organism>
<feature type="transmembrane region" description="Helical" evidence="11">
    <location>
        <begin position="106"/>
        <end position="129"/>
    </location>
</feature>
<dbReference type="PANTHER" id="PTHR43702:SF3">
    <property type="entry name" value="PROTEIN TSGA"/>
    <property type="match status" value="1"/>
</dbReference>
<dbReference type="Gene3D" id="1.20.1250.20">
    <property type="entry name" value="MFS general substrate transporter like domains"/>
    <property type="match status" value="2"/>
</dbReference>
<dbReference type="RefSeq" id="WP_171605963.1">
    <property type="nucleotide sequence ID" value="NZ_WHPF01000001.1"/>
</dbReference>
<evidence type="ECO:0000256" key="10">
    <source>
        <dbReference type="ARBA" id="ARBA00023136"/>
    </source>
</evidence>
<evidence type="ECO:0000313" key="14">
    <source>
        <dbReference type="Proteomes" id="UP000598971"/>
    </source>
</evidence>
<comment type="function">
    <text evidence="1">Intake of glucose and galactose.</text>
</comment>
<feature type="transmembrane region" description="Helical" evidence="11">
    <location>
        <begin position="80"/>
        <end position="100"/>
    </location>
</feature>
<feature type="transmembrane region" description="Helical" evidence="11">
    <location>
        <begin position="334"/>
        <end position="355"/>
    </location>
</feature>
<feature type="transmembrane region" description="Helical" evidence="11">
    <location>
        <begin position="56"/>
        <end position="73"/>
    </location>
</feature>
<keyword evidence="14" id="KW-1185">Reference proteome</keyword>
<keyword evidence="5" id="KW-1003">Cell membrane</keyword>
<feature type="transmembrane region" description="Helical" evidence="11">
    <location>
        <begin position="245"/>
        <end position="269"/>
    </location>
</feature>
<evidence type="ECO:0000256" key="4">
    <source>
        <dbReference type="ARBA" id="ARBA00022448"/>
    </source>
</evidence>
<feature type="transmembrane region" description="Helical" evidence="11">
    <location>
        <begin position="397"/>
        <end position="414"/>
    </location>
</feature>
<dbReference type="PROSITE" id="PS50850">
    <property type="entry name" value="MFS"/>
    <property type="match status" value="1"/>
</dbReference>
<proteinExistence type="inferred from homology"/>
<dbReference type="GO" id="GO:0055056">
    <property type="term" value="F:D-glucose transmembrane transporter activity"/>
    <property type="evidence" value="ECO:0007669"/>
    <property type="project" value="InterPro"/>
</dbReference>
<comment type="caution">
    <text evidence="13">The sequence shown here is derived from an EMBL/GenBank/DDBJ whole genome shotgun (WGS) entry which is preliminary data.</text>
</comment>
<feature type="domain" description="Major facilitator superfamily (MFS) profile" evidence="12">
    <location>
        <begin position="14"/>
        <end position="423"/>
    </location>
</feature>
<evidence type="ECO:0000256" key="11">
    <source>
        <dbReference type="SAM" id="Phobius"/>
    </source>
</evidence>
<sequence length="423" mass="46662">MPKPNQQATSNTVAFALITSLFFLWAFLHNINPILIPHLKKACQLTDTQSSLIDTAVYFGYFTIALPAGWFMHKYGYKKGILIGLLLYATGAALFIPAASSRSYEFFLFALFISASGATFLETVANPYITKLGDKSTSEQRLNFAQSFNGVGAFIAPIIGGQFILSGIEHTPAEMQQMTSEQFNSYLSFEAGTIKIPYMIIAGIVLLVAILFVFTKLPEIKEEDAIDDGHGHKSFSVKVFRHSHVSWAVIAEFFYVGAQVGVGSFFIRFSRYTMDLPEREAAYWWGFAMVGFMLGRFAGTFLMKYIKPQKLLAAYAIINILLLTVALTTSGSMATYALLPVPFFMSIMFPTIFALGIKGLGEESKIASSFLVMSIVGGGIIPFIMGKISDSTNSIQSAYIVPLICFAFIFYFGWKAHKIKAVA</sequence>
<dbReference type="SUPFAM" id="SSF103473">
    <property type="entry name" value="MFS general substrate transporter"/>
    <property type="match status" value="1"/>
</dbReference>
<evidence type="ECO:0000256" key="6">
    <source>
        <dbReference type="ARBA" id="ARBA00022519"/>
    </source>
</evidence>
<dbReference type="InterPro" id="IPR011701">
    <property type="entry name" value="MFS"/>
</dbReference>
<evidence type="ECO:0000256" key="1">
    <source>
        <dbReference type="ARBA" id="ARBA00003321"/>
    </source>
</evidence>
<feature type="transmembrane region" description="Helical" evidence="11">
    <location>
        <begin position="281"/>
        <end position="299"/>
    </location>
</feature>
<evidence type="ECO:0000313" key="13">
    <source>
        <dbReference type="EMBL" id="NNV54050.1"/>
    </source>
</evidence>
<protein>
    <submittedName>
        <fullName evidence="13">L-fucose:H+ symporter permease</fullName>
    </submittedName>
</protein>
<keyword evidence="9 11" id="KW-1133">Transmembrane helix</keyword>
<feature type="transmembrane region" description="Helical" evidence="11">
    <location>
        <begin position="367"/>
        <end position="385"/>
    </location>
</feature>
<dbReference type="AlphaFoldDB" id="A0A8J8JSG4"/>
<evidence type="ECO:0000256" key="5">
    <source>
        <dbReference type="ARBA" id="ARBA00022475"/>
    </source>
</evidence>
<evidence type="ECO:0000259" key="12">
    <source>
        <dbReference type="PROSITE" id="PS50850"/>
    </source>
</evidence>
<evidence type="ECO:0000256" key="8">
    <source>
        <dbReference type="ARBA" id="ARBA00022692"/>
    </source>
</evidence>
<reference evidence="13" key="1">
    <citation type="submission" date="2019-10" db="EMBL/GenBank/DDBJ databases">
        <title>Draft genome sequence of Panacibacter sp. KCS-6.</title>
        <authorList>
            <person name="Yim K.J."/>
        </authorList>
    </citation>
    <scope>NUCLEOTIDE SEQUENCE</scope>
    <source>
        <strain evidence="13">KCS-6</strain>
    </source>
</reference>
<feature type="transmembrane region" description="Helical" evidence="11">
    <location>
        <begin position="196"/>
        <end position="214"/>
    </location>
</feature>
<evidence type="ECO:0000256" key="2">
    <source>
        <dbReference type="ARBA" id="ARBA00004429"/>
    </source>
</evidence>
<evidence type="ECO:0000256" key="3">
    <source>
        <dbReference type="ARBA" id="ARBA00009120"/>
    </source>
</evidence>
<dbReference type="InterPro" id="IPR050375">
    <property type="entry name" value="MFS_TsgA-like"/>
</dbReference>
<dbReference type="InterPro" id="IPR036259">
    <property type="entry name" value="MFS_trans_sf"/>
</dbReference>
<dbReference type="Pfam" id="PF07690">
    <property type="entry name" value="MFS_1"/>
    <property type="match status" value="1"/>
</dbReference>
<comment type="subcellular location">
    <subcellularLocation>
        <location evidence="2">Cell inner membrane</location>
        <topology evidence="2">Multi-pass membrane protein</topology>
    </subcellularLocation>
</comment>
<keyword evidence="4" id="KW-0813">Transport</keyword>
<keyword evidence="6" id="KW-0997">Cell inner membrane</keyword>
<accession>A0A8J8JSG4</accession>
<dbReference type="EMBL" id="WHPF01000001">
    <property type="protein sequence ID" value="NNV54050.1"/>
    <property type="molecule type" value="Genomic_DNA"/>
</dbReference>
<keyword evidence="10 11" id="KW-0472">Membrane</keyword>
<gene>
    <name evidence="13" type="primary">fucP</name>
    <name evidence="13" type="ORF">GD597_01175</name>
</gene>
<evidence type="ECO:0000256" key="7">
    <source>
        <dbReference type="ARBA" id="ARBA00022597"/>
    </source>
</evidence>
<feature type="transmembrane region" description="Helical" evidence="11">
    <location>
        <begin position="311"/>
        <end position="328"/>
    </location>
</feature>
<dbReference type="GO" id="GO:1904659">
    <property type="term" value="P:D-glucose transmembrane transport"/>
    <property type="evidence" value="ECO:0007669"/>
    <property type="project" value="InterPro"/>
</dbReference>
<dbReference type="NCBIfam" id="TIGR01272">
    <property type="entry name" value="gluP"/>
    <property type="match status" value="1"/>
</dbReference>
<dbReference type="InterPro" id="IPR005275">
    <property type="entry name" value="Lfuc_symporter_FucP"/>
</dbReference>
<feature type="transmembrane region" description="Helical" evidence="11">
    <location>
        <begin position="12"/>
        <end position="36"/>
    </location>
</feature>
<dbReference type="NCBIfam" id="TIGR00885">
    <property type="entry name" value="fucP"/>
    <property type="match status" value="1"/>
</dbReference>
<evidence type="ECO:0000256" key="9">
    <source>
        <dbReference type="ARBA" id="ARBA00022989"/>
    </source>
</evidence>
<feature type="transmembrane region" description="Helical" evidence="11">
    <location>
        <begin position="150"/>
        <end position="168"/>
    </location>
</feature>
<keyword evidence="8 11" id="KW-0812">Transmembrane</keyword>
<dbReference type="PANTHER" id="PTHR43702">
    <property type="entry name" value="L-FUCOSE-PROTON SYMPORTER"/>
    <property type="match status" value="1"/>
</dbReference>
<dbReference type="InterPro" id="IPR005964">
    <property type="entry name" value="Glc/Gal_transptr_bac"/>
</dbReference>
<dbReference type="CDD" id="cd17394">
    <property type="entry name" value="MFS_FucP_like"/>
    <property type="match status" value="1"/>
</dbReference>
<dbReference type="GO" id="GO:0015535">
    <property type="term" value="F:fucose:proton symporter activity"/>
    <property type="evidence" value="ECO:0007669"/>
    <property type="project" value="InterPro"/>
</dbReference>
<comment type="similarity">
    <text evidence="3">Belongs to the major facilitator superfamily. FHS transporter (TC 2.A.1.7) family.</text>
</comment>